<keyword evidence="2" id="KW-1133">Transmembrane helix</keyword>
<name>A0A6A6JZ53_HEVBR</name>
<evidence type="ECO:0000256" key="2">
    <source>
        <dbReference type="SAM" id="Phobius"/>
    </source>
</evidence>
<dbReference type="Proteomes" id="UP000467840">
    <property type="component" value="Unassembled WGS sequence"/>
</dbReference>
<organism evidence="3 4">
    <name type="scientific">Hevea brasiliensis</name>
    <name type="common">Para rubber tree</name>
    <name type="synonym">Siphonia brasiliensis</name>
    <dbReference type="NCBI Taxonomy" id="3981"/>
    <lineage>
        <taxon>Eukaryota</taxon>
        <taxon>Viridiplantae</taxon>
        <taxon>Streptophyta</taxon>
        <taxon>Embryophyta</taxon>
        <taxon>Tracheophyta</taxon>
        <taxon>Spermatophyta</taxon>
        <taxon>Magnoliopsida</taxon>
        <taxon>eudicotyledons</taxon>
        <taxon>Gunneridae</taxon>
        <taxon>Pentapetalae</taxon>
        <taxon>rosids</taxon>
        <taxon>fabids</taxon>
        <taxon>Malpighiales</taxon>
        <taxon>Euphorbiaceae</taxon>
        <taxon>Crotonoideae</taxon>
        <taxon>Micrandreae</taxon>
        <taxon>Hevea</taxon>
    </lineage>
</organism>
<evidence type="ECO:0000313" key="3">
    <source>
        <dbReference type="EMBL" id="KAF2281871.1"/>
    </source>
</evidence>
<protein>
    <submittedName>
        <fullName evidence="3">Uncharacterized protein</fullName>
    </submittedName>
</protein>
<evidence type="ECO:0000313" key="4">
    <source>
        <dbReference type="Proteomes" id="UP000467840"/>
    </source>
</evidence>
<feature type="compositionally biased region" description="Polar residues" evidence="1">
    <location>
        <begin position="760"/>
        <end position="772"/>
    </location>
</feature>
<dbReference type="AlphaFoldDB" id="A0A6A6JZ53"/>
<dbReference type="EMBL" id="JAAGAX010000511">
    <property type="protein sequence ID" value="KAF2281871.1"/>
    <property type="molecule type" value="Genomic_DNA"/>
</dbReference>
<feature type="transmembrane region" description="Helical" evidence="2">
    <location>
        <begin position="72"/>
        <end position="93"/>
    </location>
</feature>
<keyword evidence="2" id="KW-0812">Transmembrane</keyword>
<feature type="transmembrane region" description="Helical" evidence="2">
    <location>
        <begin position="654"/>
        <end position="677"/>
    </location>
</feature>
<reference evidence="3 4" key="1">
    <citation type="journal article" date="2020" name="Mol. Plant">
        <title>The Chromosome-Based Rubber Tree Genome Provides New Insights into Spurge Genome Evolution and Rubber Biosynthesis.</title>
        <authorList>
            <person name="Liu J."/>
            <person name="Shi C."/>
            <person name="Shi C.C."/>
            <person name="Li W."/>
            <person name="Zhang Q.J."/>
            <person name="Zhang Y."/>
            <person name="Li K."/>
            <person name="Lu H.F."/>
            <person name="Shi C."/>
            <person name="Zhu S.T."/>
            <person name="Xiao Z.Y."/>
            <person name="Nan H."/>
            <person name="Yue Y."/>
            <person name="Zhu X.G."/>
            <person name="Wu Y."/>
            <person name="Hong X.N."/>
            <person name="Fan G.Y."/>
            <person name="Tong Y."/>
            <person name="Zhang D."/>
            <person name="Mao C.L."/>
            <person name="Liu Y.L."/>
            <person name="Hao S.J."/>
            <person name="Liu W.Q."/>
            <person name="Lv M.Q."/>
            <person name="Zhang H.B."/>
            <person name="Liu Y."/>
            <person name="Hu-Tang G.R."/>
            <person name="Wang J.P."/>
            <person name="Wang J.H."/>
            <person name="Sun Y.H."/>
            <person name="Ni S.B."/>
            <person name="Chen W.B."/>
            <person name="Zhang X.C."/>
            <person name="Jiao Y.N."/>
            <person name="Eichler E.E."/>
            <person name="Li G.H."/>
            <person name="Liu X."/>
            <person name="Gao L.Z."/>
        </authorList>
    </citation>
    <scope>NUCLEOTIDE SEQUENCE [LARGE SCALE GENOMIC DNA]</scope>
    <source>
        <strain evidence="4">cv. GT1</strain>
        <tissue evidence="3">Leaf</tissue>
    </source>
</reference>
<proteinExistence type="predicted"/>
<comment type="caution">
    <text evidence="3">The sequence shown here is derived from an EMBL/GenBank/DDBJ whole genome shotgun (WGS) entry which is preliminary data.</text>
</comment>
<gene>
    <name evidence="3" type="ORF">GH714_042695</name>
</gene>
<keyword evidence="2" id="KW-0472">Membrane</keyword>
<feature type="region of interest" description="Disordered" evidence="1">
    <location>
        <begin position="759"/>
        <end position="782"/>
    </location>
</feature>
<keyword evidence="4" id="KW-1185">Reference proteome</keyword>
<accession>A0A6A6JZ53</accession>
<feature type="transmembrane region" description="Helical" evidence="2">
    <location>
        <begin position="41"/>
        <end position="60"/>
    </location>
</feature>
<sequence length="782" mass="86363">MRGINMEGQIANSNSLVNSEEVRRGSLSSSWREKILCATNALLTLFAVCAVISAACVGIAQWRAPAVIRGTAALVCGMALGISMMVFMVYRMIGCCDPVLLLKIDSSVGDRSISRFRDIFSPKRWQGMLRSGTKLTFMSQNYSWYVIKKGVFPHAVCMVPNDDTTAAIRLSGGYITNRFGSHQQFKDVVKRAESVAIVFPKHKFAPPVLMFRFHIGTRADVLRVMSGCSALSSGFGSTFFANYVCIYKHLLLASSAEQADSRCCKILTVSQDMRSLSHREIVNVLTDVAYNKGLFLTVSKFWDKNSSHCGSDEVKTLKDLLKLTASTRLHNKLGSIGENNHLKDNLNLLALIYALLPERSRCFVDGAVDGAILRGRLGDFLKKRPEIKYVAACMDYTIGGMLCERFQDAGYTHSRCFRIFGLLFHSSTTTQQMAKLYEDDLEICMAAFYDFPMLMHCAAYSFMARRFTGETGVDLQDAVRAHNTLRLDHERDGGVARRAASMLYHMCNALGFRFLTHDALSAVIATSVLRLYGDTLENARMGEVLREYNCQAEVPALYNRHHASMIAGHQYEVLAGLTSSSHKFQIQEQALSTAKTPDGSASSYINAAVYIDMGVVEDICVGDTMRTCMRRIVAFLCQRCFQYEVSHDVTKLCIIAFAAAAGLCALVACLTTLTTIVSRACDKYCWHENSDSSCSSMESIFKSASDSSSFLRCPSSQDSSLEQARTRTVNEQSPLVADNFPTATTKTCQAKKESERKVTVISTTPAVSQERYSSSESSGKGG</sequence>
<evidence type="ECO:0000256" key="1">
    <source>
        <dbReference type="SAM" id="MobiDB-lite"/>
    </source>
</evidence>